<keyword evidence="1" id="KW-0560">Oxidoreductase</keyword>
<organism evidence="4 5">
    <name type="scientific">Chloropicon roscoffensis</name>
    <dbReference type="NCBI Taxonomy" id="1461544"/>
    <lineage>
        <taxon>Eukaryota</taxon>
        <taxon>Viridiplantae</taxon>
        <taxon>Chlorophyta</taxon>
        <taxon>Chloropicophyceae</taxon>
        <taxon>Chloropicales</taxon>
        <taxon>Chloropicaceae</taxon>
        <taxon>Chloropicon</taxon>
    </lineage>
</organism>
<dbReference type="PANTHER" id="PTHR46509:SF2">
    <property type="entry name" value="PHOSPHOADENOSINE PHOSPHOSULFATE REDUCTASE"/>
    <property type="match status" value="1"/>
</dbReference>
<dbReference type="CDD" id="cd23945">
    <property type="entry name" value="PAPS_reductase"/>
    <property type="match status" value="1"/>
</dbReference>
<evidence type="ECO:0000259" key="3">
    <source>
        <dbReference type="Pfam" id="PF01507"/>
    </source>
</evidence>
<dbReference type="SUPFAM" id="SSF52402">
    <property type="entry name" value="Adenine nucleotide alpha hydrolases-like"/>
    <property type="match status" value="1"/>
</dbReference>
<protein>
    <submittedName>
        <fullName evidence="4">Phosphoadenosine-phosphosulfate reductase</fullName>
    </submittedName>
</protein>
<dbReference type="Proteomes" id="UP001472866">
    <property type="component" value="Chromosome 07"/>
</dbReference>
<dbReference type="InterPro" id="IPR002500">
    <property type="entry name" value="PAPS_reduct_dom"/>
</dbReference>
<evidence type="ECO:0000256" key="1">
    <source>
        <dbReference type="ARBA" id="ARBA00023002"/>
    </source>
</evidence>
<dbReference type="Pfam" id="PF01507">
    <property type="entry name" value="PAPS_reduct"/>
    <property type="match status" value="1"/>
</dbReference>
<feature type="domain" description="Phosphoadenosine phosphosulphate reductase" evidence="3">
    <location>
        <begin position="123"/>
        <end position="273"/>
    </location>
</feature>
<name>A0AAX4PA59_9CHLO</name>
<dbReference type="NCBIfam" id="NF002537">
    <property type="entry name" value="PRK02090.1"/>
    <property type="match status" value="1"/>
</dbReference>
<proteinExistence type="inferred from homology"/>
<dbReference type="GO" id="GO:0005737">
    <property type="term" value="C:cytoplasm"/>
    <property type="evidence" value="ECO:0007669"/>
    <property type="project" value="TreeGrafter"/>
</dbReference>
<dbReference type="AlphaFoldDB" id="A0AAX4PA59"/>
<reference evidence="4 5" key="1">
    <citation type="submission" date="2024-03" db="EMBL/GenBank/DDBJ databases">
        <title>Complete genome sequence of the green alga Chloropicon roscoffensis RCC1871.</title>
        <authorList>
            <person name="Lemieux C."/>
            <person name="Pombert J.-F."/>
            <person name="Otis C."/>
            <person name="Turmel M."/>
        </authorList>
    </citation>
    <scope>NUCLEOTIDE SEQUENCE [LARGE SCALE GENOMIC DNA]</scope>
    <source>
        <strain evidence="4 5">RCC1871</strain>
    </source>
</reference>
<dbReference type="PANTHER" id="PTHR46509">
    <property type="entry name" value="PHOSPHOADENOSINE PHOSPHOSULFATE REDUCTASE"/>
    <property type="match status" value="1"/>
</dbReference>
<sequence length="312" mass="35437">MRGVHTGRRGVGRGTNRAHVHAGVTTLAHSRGGRPRVAGRQAKRFLGNNGERSRAFSVRPLAAGVGAEALNLAVREERVSMLTEQLKKDLLRTAALFQRPIFTTALIAGDVVILDAMYRCGLLDRVPVVFIDTLHLFNETLEFLEDCEARYGFKALRYLPEGCEDRKDWNAKYASDLYMTDVDRYDQLAKVEPLNRALTELEADAWINGRRRDHGFDRAFLDVYEEGGAQFKMNVLAHWTFRDCWDYIEHNGVPAHPLHQDGYPSIGDLQSTLPVPKEKWFEYAGERSGRWSGEGKTECGIHTFEKLREEED</sequence>
<dbReference type="InterPro" id="IPR014729">
    <property type="entry name" value="Rossmann-like_a/b/a_fold"/>
</dbReference>
<evidence type="ECO:0000256" key="2">
    <source>
        <dbReference type="SAM" id="MobiDB-lite"/>
    </source>
</evidence>
<dbReference type="Gene3D" id="3.40.50.620">
    <property type="entry name" value="HUPs"/>
    <property type="match status" value="1"/>
</dbReference>
<dbReference type="GO" id="GO:0019379">
    <property type="term" value="P:sulfate assimilation, phosphoadenylyl sulfate reduction by phosphoadenylyl-sulfate reductase (thioredoxin)"/>
    <property type="evidence" value="ECO:0007669"/>
    <property type="project" value="InterPro"/>
</dbReference>
<evidence type="ECO:0000313" key="4">
    <source>
        <dbReference type="EMBL" id="WZN63104.1"/>
    </source>
</evidence>
<dbReference type="EMBL" id="CP151507">
    <property type="protein sequence ID" value="WZN63104.1"/>
    <property type="molecule type" value="Genomic_DNA"/>
</dbReference>
<accession>A0AAX4PA59</accession>
<feature type="region of interest" description="Disordered" evidence="2">
    <location>
        <begin position="1"/>
        <end position="38"/>
    </location>
</feature>
<dbReference type="InterPro" id="IPR004511">
    <property type="entry name" value="PAPS/APS_Rdtase"/>
</dbReference>
<evidence type="ECO:0000313" key="5">
    <source>
        <dbReference type="Proteomes" id="UP001472866"/>
    </source>
</evidence>
<gene>
    <name evidence="4" type="ORF">HKI87_07g46490</name>
</gene>
<dbReference type="HAMAP" id="MF_00063">
    <property type="entry name" value="CysH"/>
    <property type="match status" value="1"/>
</dbReference>
<keyword evidence="5" id="KW-1185">Reference proteome</keyword>
<dbReference type="GO" id="GO:0004604">
    <property type="term" value="F:phosphoadenylyl-sulfate reductase (thioredoxin) activity"/>
    <property type="evidence" value="ECO:0007669"/>
    <property type="project" value="InterPro"/>
</dbReference>
<feature type="compositionally biased region" description="Basic residues" evidence="2">
    <location>
        <begin position="1"/>
        <end position="20"/>
    </location>
</feature>